<dbReference type="PANTHER" id="PTHR18895">
    <property type="entry name" value="HEMK METHYLTRANSFERASE"/>
    <property type="match status" value="1"/>
</dbReference>
<evidence type="ECO:0000256" key="5">
    <source>
        <dbReference type="HAMAP-Rule" id="MF_02126"/>
    </source>
</evidence>
<dbReference type="Gene3D" id="3.40.50.150">
    <property type="entry name" value="Vaccinia Virus protein VP39"/>
    <property type="match status" value="1"/>
</dbReference>
<dbReference type="InterPro" id="IPR040758">
    <property type="entry name" value="PrmC_N"/>
</dbReference>
<dbReference type="InterPro" id="IPR002052">
    <property type="entry name" value="DNA_methylase_N6_adenine_CS"/>
</dbReference>
<organism evidence="8 9">
    <name type="scientific">Thiosulfativibrio zosterae</name>
    <dbReference type="NCBI Taxonomy" id="2675053"/>
    <lineage>
        <taxon>Bacteria</taxon>
        <taxon>Pseudomonadati</taxon>
        <taxon>Pseudomonadota</taxon>
        <taxon>Gammaproteobacteria</taxon>
        <taxon>Thiotrichales</taxon>
        <taxon>Piscirickettsiaceae</taxon>
        <taxon>Thiosulfativibrio</taxon>
    </lineage>
</organism>
<keyword evidence="3 5" id="KW-0949">S-adenosyl-L-methionine</keyword>
<name>A0A6F8PQA8_9GAMM</name>
<dbReference type="InterPro" id="IPR019874">
    <property type="entry name" value="RF_methyltr_PrmC"/>
</dbReference>
<dbReference type="PANTHER" id="PTHR18895:SF74">
    <property type="entry name" value="MTRF1L RELEASE FACTOR GLUTAMINE METHYLTRANSFERASE"/>
    <property type="match status" value="1"/>
</dbReference>
<dbReference type="Pfam" id="PF05175">
    <property type="entry name" value="MTS"/>
    <property type="match status" value="1"/>
</dbReference>
<dbReference type="RefSeq" id="WP_173291957.1">
    <property type="nucleotide sequence ID" value="NZ_AP021888.1"/>
</dbReference>
<keyword evidence="9" id="KW-1185">Reference proteome</keyword>
<evidence type="ECO:0000259" key="6">
    <source>
        <dbReference type="Pfam" id="PF05175"/>
    </source>
</evidence>
<feature type="domain" description="Methyltransferase small" evidence="6">
    <location>
        <begin position="105"/>
        <end position="193"/>
    </location>
</feature>
<evidence type="ECO:0000256" key="3">
    <source>
        <dbReference type="ARBA" id="ARBA00022691"/>
    </source>
</evidence>
<dbReference type="InterPro" id="IPR004556">
    <property type="entry name" value="HemK-like"/>
</dbReference>
<proteinExistence type="inferred from homology"/>
<dbReference type="HAMAP" id="MF_02126">
    <property type="entry name" value="RF_methyltr_PrmC"/>
    <property type="match status" value="1"/>
</dbReference>
<comment type="function">
    <text evidence="5">Methylates the class 1 translation termination release factors RF1/PrfA and RF2/PrfB on the glutamine residue of the universally conserved GGQ motif.</text>
</comment>
<dbReference type="FunFam" id="3.40.50.150:FF:000053">
    <property type="entry name" value="Release factor glutamine methyltransferase"/>
    <property type="match status" value="1"/>
</dbReference>
<feature type="binding site" evidence="5">
    <location>
        <position position="185"/>
    </location>
    <ligand>
        <name>S-adenosyl-L-methionine</name>
        <dbReference type="ChEBI" id="CHEBI:59789"/>
    </ligand>
</feature>
<dbReference type="CDD" id="cd02440">
    <property type="entry name" value="AdoMet_MTases"/>
    <property type="match status" value="1"/>
</dbReference>
<dbReference type="EC" id="2.1.1.297" evidence="5"/>
<evidence type="ECO:0000313" key="8">
    <source>
        <dbReference type="EMBL" id="BBP44218.1"/>
    </source>
</evidence>
<dbReference type="AlphaFoldDB" id="A0A6F8PQA8"/>
<dbReference type="Gene3D" id="1.10.8.10">
    <property type="entry name" value="DNA helicase RuvA subunit, C-terminal domain"/>
    <property type="match status" value="1"/>
</dbReference>
<dbReference type="NCBIfam" id="TIGR00536">
    <property type="entry name" value="hemK_fam"/>
    <property type="match status" value="1"/>
</dbReference>
<dbReference type="GO" id="GO:0102559">
    <property type="term" value="F:peptide chain release factor N(5)-glutamine methyltransferase activity"/>
    <property type="evidence" value="ECO:0007669"/>
    <property type="project" value="UniProtKB-EC"/>
</dbReference>
<dbReference type="GO" id="GO:0032259">
    <property type="term" value="P:methylation"/>
    <property type="evidence" value="ECO:0007669"/>
    <property type="project" value="UniProtKB-KW"/>
</dbReference>
<feature type="binding site" evidence="5">
    <location>
        <begin position="185"/>
        <end position="188"/>
    </location>
    <ligand>
        <name>substrate</name>
    </ligand>
</feature>
<dbReference type="NCBIfam" id="TIGR03534">
    <property type="entry name" value="RF_mod_PrmC"/>
    <property type="match status" value="1"/>
</dbReference>
<dbReference type="Pfam" id="PF17827">
    <property type="entry name" value="PrmC_N"/>
    <property type="match status" value="1"/>
</dbReference>
<dbReference type="SUPFAM" id="SSF53335">
    <property type="entry name" value="S-adenosyl-L-methionine-dependent methyltransferases"/>
    <property type="match status" value="1"/>
</dbReference>
<reference evidence="9" key="1">
    <citation type="submission" date="2019-11" db="EMBL/GenBank/DDBJ databases">
        <title>Isolation and characterization of two novel species in the genus Thiomicrorhabdus.</title>
        <authorList>
            <person name="Mochizuki J."/>
            <person name="Kojima H."/>
            <person name="Fukui M."/>
        </authorList>
    </citation>
    <scope>NUCLEOTIDE SEQUENCE [LARGE SCALE GENOMIC DNA]</scope>
    <source>
        <strain evidence="9">AkT22</strain>
    </source>
</reference>
<comment type="similarity">
    <text evidence="5">Belongs to the protein N5-glutamine methyltransferase family. PrmC subfamily.</text>
</comment>
<dbReference type="EMBL" id="AP021888">
    <property type="protein sequence ID" value="BBP44218.1"/>
    <property type="molecule type" value="Genomic_DNA"/>
</dbReference>
<accession>A0A6F8PQA8</accession>
<keyword evidence="1 5" id="KW-0489">Methyltransferase</keyword>
<evidence type="ECO:0000313" key="9">
    <source>
        <dbReference type="Proteomes" id="UP000501466"/>
    </source>
</evidence>
<dbReference type="InterPro" id="IPR029063">
    <property type="entry name" value="SAM-dependent_MTases_sf"/>
</dbReference>
<dbReference type="InterPro" id="IPR050320">
    <property type="entry name" value="N5-glutamine_MTase"/>
</dbReference>
<feature type="binding site" evidence="5">
    <location>
        <position position="170"/>
    </location>
    <ligand>
        <name>S-adenosyl-L-methionine</name>
        <dbReference type="ChEBI" id="CHEBI:59789"/>
    </ligand>
</feature>
<evidence type="ECO:0000256" key="4">
    <source>
        <dbReference type="ARBA" id="ARBA00048391"/>
    </source>
</evidence>
<evidence type="ECO:0000259" key="7">
    <source>
        <dbReference type="Pfam" id="PF17827"/>
    </source>
</evidence>
<dbReference type="InterPro" id="IPR007848">
    <property type="entry name" value="Small_mtfrase_dom"/>
</dbReference>
<feature type="binding site" evidence="5">
    <location>
        <begin position="120"/>
        <end position="124"/>
    </location>
    <ligand>
        <name>S-adenosyl-L-methionine</name>
        <dbReference type="ChEBI" id="CHEBI:59789"/>
    </ligand>
</feature>
<dbReference type="KEGG" id="tzo:THMIRHAT_19640"/>
<evidence type="ECO:0000256" key="2">
    <source>
        <dbReference type="ARBA" id="ARBA00022679"/>
    </source>
</evidence>
<comment type="catalytic activity">
    <reaction evidence="4 5">
        <text>L-glutaminyl-[peptide chain release factor] + S-adenosyl-L-methionine = N(5)-methyl-L-glutaminyl-[peptide chain release factor] + S-adenosyl-L-homocysteine + H(+)</text>
        <dbReference type="Rhea" id="RHEA:42896"/>
        <dbReference type="Rhea" id="RHEA-COMP:10271"/>
        <dbReference type="Rhea" id="RHEA-COMP:10272"/>
        <dbReference type="ChEBI" id="CHEBI:15378"/>
        <dbReference type="ChEBI" id="CHEBI:30011"/>
        <dbReference type="ChEBI" id="CHEBI:57856"/>
        <dbReference type="ChEBI" id="CHEBI:59789"/>
        <dbReference type="ChEBI" id="CHEBI:61891"/>
        <dbReference type="EC" id="2.1.1.297"/>
    </reaction>
</comment>
<sequence length="285" mass="32227">MTPLTLVEALHLGKHRLTSDTARLDAEVLLAFVLQKDRTYLYTWPEKQLSAEQSQQFLELIQQRQLGHPVAHLTGQREFWGLNLTVNRHTLIPRPDTEVLVEVALEKLQGLQHPKVLDMGTGSGAIICAIKSERPDSEATALDFQLEALAIAQQNAKQFNLDIQFIHSNWFNAIANQTFDLIVSNPPYIEEQDPHLSQGDVRFEPITALTAGMSGLDDIQHLIKAAKSHLNDQAWLILEHGYNQEASVQALFSEHGYQQIQTVKDYQQNARVTLGQWLQTPETNR</sequence>
<evidence type="ECO:0000256" key="1">
    <source>
        <dbReference type="ARBA" id="ARBA00022603"/>
    </source>
</evidence>
<dbReference type="Proteomes" id="UP000501466">
    <property type="component" value="Chromosome"/>
</dbReference>
<feature type="domain" description="Release factor glutamine methyltransferase N-terminal" evidence="7">
    <location>
        <begin position="8"/>
        <end position="75"/>
    </location>
</feature>
<dbReference type="GO" id="GO:0003676">
    <property type="term" value="F:nucleic acid binding"/>
    <property type="evidence" value="ECO:0007669"/>
    <property type="project" value="InterPro"/>
</dbReference>
<protein>
    <recommendedName>
        <fullName evidence="5">Release factor glutamine methyltransferase</fullName>
        <shortName evidence="5">RF MTase</shortName>
        <ecNumber evidence="5">2.1.1.297</ecNumber>
    </recommendedName>
    <alternativeName>
        <fullName evidence="5">N5-glutamine methyltransferase PrmC</fullName>
    </alternativeName>
    <alternativeName>
        <fullName evidence="5">Protein-(glutamine-N5) MTase PrmC</fullName>
    </alternativeName>
    <alternativeName>
        <fullName evidence="5">Protein-glutamine N-methyltransferase PrmC</fullName>
    </alternativeName>
</protein>
<dbReference type="PROSITE" id="PS00092">
    <property type="entry name" value="N6_MTASE"/>
    <property type="match status" value="1"/>
</dbReference>
<gene>
    <name evidence="5 8" type="primary">prmC</name>
    <name evidence="8" type="ORF">THMIRHAT_19640</name>
</gene>
<keyword evidence="2 5" id="KW-0808">Transferase</keyword>
<feature type="binding site" evidence="5">
    <location>
        <position position="143"/>
    </location>
    <ligand>
        <name>S-adenosyl-L-methionine</name>
        <dbReference type="ChEBI" id="CHEBI:59789"/>
    </ligand>
</feature>